<organism evidence="8 9">
    <name type="scientific">Hyaloscypha variabilis (strain UAMH 11265 / GT02V1 / F)</name>
    <name type="common">Meliniomyces variabilis</name>
    <dbReference type="NCBI Taxonomy" id="1149755"/>
    <lineage>
        <taxon>Eukaryota</taxon>
        <taxon>Fungi</taxon>
        <taxon>Dikarya</taxon>
        <taxon>Ascomycota</taxon>
        <taxon>Pezizomycotina</taxon>
        <taxon>Leotiomycetes</taxon>
        <taxon>Helotiales</taxon>
        <taxon>Hyaloscyphaceae</taxon>
        <taxon>Hyaloscypha</taxon>
        <taxon>Hyaloscypha variabilis</taxon>
    </lineage>
</organism>
<keyword evidence="2" id="KW-0479">Metal-binding</keyword>
<dbReference type="InterPro" id="IPR004302">
    <property type="entry name" value="Cellulose/chitin-bd_N"/>
</dbReference>
<dbReference type="Gene3D" id="2.70.50.70">
    <property type="match status" value="1"/>
</dbReference>
<dbReference type="GO" id="GO:0046872">
    <property type="term" value="F:metal ion binding"/>
    <property type="evidence" value="ECO:0007669"/>
    <property type="project" value="UniProtKB-KW"/>
</dbReference>
<evidence type="ECO:0000256" key="2">
    <source>
        <dbReference type="ARBA" id="ARBA00022723"/>
    </source>
</evidence>
<reference evidence="8 9" key="1">
    <citation type="submission" date="2016-04" db="EMBL/GenBank/DDBJ databases">
        <title>A degradative enzymes factory behind the ericoid mycorrhizal symbiosis.</title>
        <authorList>
            <consortium name="DOE Joint Genome Institute"/>
            <person name="Martino E."/>
            <person name="Morin E."/>
            <person name="Grelet G."/>
            <person name="Kuo A."/>
            <person name="Kohler A."/>
            <person name="Daghino S."/>
            <person name="Barry K."/>
            <person name="Choi C."/>
            <person name="Cichocki N."/>
            <person name="Clum A."/>
            <person name="Copeland A."/>
            <person name="Hainaut M."/>
            <person name="Haridas S."/>
            <person name="Labutti K."/>
            <person name="Lindquist E."/>
            <person name="Lipzen A."/>
            <person name="Khouja H.-R."/>
            <person name="Murat C."/>
            <person name="Ohm R."/>
            <person name="Olson A."/>
            <person name="Spatafora J."/>
            <person name="Veneault-Fourrey C."/>
            <person name="Henrissat B."/>
            <person name="Grigoriev I."/>
            <person name="Martin F."/>
            <person name="Perotto S."/>
        </authorList>
    </citation>
    <scope>NUCLEOTIDE SEQUENCE [LARGE SCALE GENOMIC DNA]</scope>
    <source>
        <strain evidence="8 9">F</strain>
    </source>
</reference>
<sequence length="180" mass="19383">MISACGASVAALVTADNTSHVEGMPEAALKEKSFNPTVCNVFLCKGLQFQDNRDNVQTFRPGQVVNMRANIPIPHVGPMNVSIVNTKMNMQVGEPLIKFTSYADESLPVLPPNNTSFDVTIPTNLGSACSIAGVCVLQWFWFGTKAEQTYESCVDMVVPGGLFANNGVSLRSRFGDGYIS</sequence>
<evidence type="ECO:0000313" key="9">
    <source>
        <dbReference type="Proteomes" id="UP000235786"/>
    </source>
</evidence>
<gene>
    <name evidence="8" type="ORF">L207DRAFT_439746</name>
</gene>
<keyword evidence="9" id="KW-1185">Reference proteome</keyword>
<dbReference type="Proteomes" id="UP000235786">
    <property type="component" value="Unassembled WGS sequence"/>
</dbReference>
<evidence type="ECO:0000259" key="7">
    <source>
        <dbReference type="Pfam" id="PF03067"/>
    </source>
</evidence>
<proteinExistence type="inferred from homology"/>
<evidence type="ECO:0000256" key="3">
    <source>
        <dbReference type="ARBA" id="ARBA00023008"/>
    </source>
</evidence>
<protein>
    <recommendedName>
        <fullName evidence="7">Chitin-binding type-4 domain-containing protein</fullName>
    </recommendedName>
</protein>
<dbReference type="PANTHER" id="PTHR36575">
    <property type="entry name" value="BINDING PROTEIN, PUTATIVE (AFU_ORTHOLOGUE AFUA_1G14430)-RELATED"/>
    <property type="match status" value="1"/>
</dbReference>
<comment type="cofactor">
    <cofactor evidence="1">
        <name>Cu(2+)</name>
        <dbReference type="ChEBI" id="CHEBI:29036"/>
    </cofactor>
</comment>
<feature type="domain" description="Chitin-binding type-4" evidence="7">
    <location>
        <begin position="45"/>
        <end position="155"/>
    </location>
</feature>
<dbReference type="Pfam" id="PF03067">
    <property type="entry name" value="LPMO_10"/>
    <property type="match status" value="1"/>
</dbReference>
<dbReference type="AlphaFoldDB" id="A0A2J6R381"/>
<evidence type="ECO:0000256" key="6">
    <source>
        <dbReference type="ARBA" id="ARBA00034311"/>
    </source>
</evidence>
<dbReference type="OrthoDB" id="120613at2759"/>
<dbReference type="InterPro" id="IPR052282">
    <property type="entry name" value="Starch-active_LPMO"/>
</dbReference>
<accession>A0A2J6R381</accession>
<dbReference type="PANTHER" id="PTHR36575:SF2">
    <property type="entry name" value="CHITIN-BINDING TYPE-4 DOMAIN-CONTAINING PROTEIN-RELATED"/>
    <property type="match status" value="1"/>
</dbReference>
<evidence type="ECO:0000256" key="1">
    <source>
        <dbReference type="ARBA" id="ARBA00001973"/>
    </source>
</evidence>
<evidence type="ECO:0000256" key="5">
    <source>
        <dbReference type="ARBA" id="ARBA00023180"/>
    </source>
</evidence>
<evidence type="ECO:0000313" key="8">
    <source>
        <dbReference type="EMBL" id="PMD32976.1"/>
    </source>
</evidence>
<comment type="similarity">
    <text evidence="6">Belongs to the polysaccharide monooxygenase AA13 family.</text>
</comment>
<dbReference type="EMBL" id="KZ613957">
    <property type="protein sequence ID" value="PMD32976.1"/>
    <property type="molecule type" value="Genomic_DNA"/>
</dbReference>
<keyword evidence="5" id="KW-0325">Glycoprotein</keyword>
<name>A0A2J6R381_HYAVF</name>
<keyword evidence="4" id="KW-1015">Disulfide bond</keyword>
<keyword evidence="3" id="KW-0186">Copper</keyword>
<evidence type="ECO:0000256" key="4">
    <source>
        <dbReference type="ARBA" id="ARBA00023157"/>
    </source>
</evidence>